<dbReference type="OrthoDB" id="6782753at2759"/>
<dbReference type="Proteomes" id="UP000504635">
    <property type="component" value="Unplaced"/>
</dbReference>
<dbReference type="RefSeq" id="XP_030758454.1">
    <property type="nucleotide sequence ID" value="XM_030902594.1"/>
</dbReference>
<reference evidence="3" key="1">
    <citation type="submission" date="2025-08" db="UniProtKB">
        <authorList>
            <consortium name="RefSeq"/>
        </authorList>
    </citation>
    <scope>IDENTIFICATION</scope>
    <source>
        <tissue evidence="3">Gonads</tissue>
    </source>
</reference>
<sequence>MDVQELIVPATGSVTQNPPSVSTQVVNEPVKQQQSRRRIVWTTEMNKNIMRYFRVTNLERDTALYADKLQEAFVAIYPHLSHIPQKRAAMQKNVILRNNLLPEAVVDILKEEVEKELQEKNVALDRTDNRETLLEPETPTNNSSKKNQPRSELRQENPIFTKMSNTLEQLLIEYDGIDPKNRQLLPKLNYNSQTNALISTINRIIETKPLADYNMIQLHLRIYCAARTVLSQNQKLFTSLSETSKKIATKPKWQLRLENKIKNLRRKIGITTALSNHKLTNMQKTNRHPTKAIYETTYRTQTHNN</sequence>
<evidence type="ECO:0000256" key="1">
    <source>
        <dbReference type="SAM" id="MobiDB-lite"/>
    </source>
</evidence>
<accession>A0A6J2Y5Y4</accession>
<proteinExistence type="predicted"/>
<dbReference type="GeneID" id="115884106"/>
<feature type="compositionally biased region" description="Basic and acidic residues" evidence="1">
    <location>
        <begin position="124"/>
        <end position="133"/>
    </location>
</feature>
<organism evidence="2 3">
    <name type="scientific">Sitophilus oryzae</name>
    <name type="common">Rice weevil</name>
    <name type="synonym">Curculio oryzae</name>
    <dbReference type="NCBI Taxonomy" id="7048"/>
    <lineage>
        <taxon>Eukaryota</taxon>
        <taxon>Metazoa</taxon>
        <taxon>Ecdysozoa</taxon>
        <taxon>Arthropoda</taxon>
        <taxon>Hexapoda</taxon>
        <taxon>Insecta</taxon>
        <taxon>Pterygota</taxon>
        <taxon>Neoptera</taxon>
        <taxon>Endopterygota</taxon>
        <taxon>Coleoptera</taxon>
        <taxon>Polyphaga</taxon>
        <taxon>Cucujiformia</taxon>
        <taxon>Curculionidae</taxon>
        <taxon>Dryophthorinae</taxon>
        <taxon>Sitophilus</taxon>
    </lineage>
</organism>
<dbReference type="InParanoid" id="A0A6J2Y5Y4"/>
<evidence type="ECO:0000313" key="2">
    <source>
        <dbReference type="Proteomes" id="UP000504635"/>
    </source>
</evidence>
<dbReference type="KEGG" id="soy:115884106"/>
<evidence type="ECO:0000313" key="3">
    <source>
        <dbReference type="RefSeq" id="XP_030758454.1"/>
    </source>
</evidence>
<name>A0A6J2Y5Y4_SITOR</name>
<dbReference type="AlphaFoldDB" id="A0A6J2Y5Y4"/>
<keyword evidence="2" id="KW-1185">Reference proteome</keyword>
<feature type="region of interest" description="Disordered" evidence="1">
    <location>
        <begin position="124"/>
        <end position="158"/>
    </location>
</feature>
<protein>
    <submittedName>
        <fullName evidence="3">Uncharacterized protein LOC115884106</fullName>
    </submittedName>
</protein>
<gene>
    <name evidence="3" type="primary">LOC115884106</name>
</gene>